<evidence type="ECO:0008006" key="4">
    <source>
        <dbReference type="Google" id="ProtNLM"/>
    </source>
</evidence>
<evidence type="ECO:0000313" key="2">
    <source>
        <dbReference type="EMBL" id="QEC70848.1"/>
    </source>
</evidence>
<evidence type="ECO:0000256" key="1">
    <source>
        <dbReference type="SAM" id="SignalP"/>
    </source>
</evidence>
<gene>
    <name evidence="2" type="ORF">FSB73_03300</name>
</gene>
<protein>
    <recommendedName>
        <fullName evidence="4">SMP-30/Gluconolactonase/LRE-like region domain-containing protein</fullName>
    </recommendedName>
</protein>
<dbReference type="OrthoDB" id="8901262at2"/>
<dbReference type="Gene3D" id="2.120.10.30">
    <property type="entry name" value="TolB, C-terminal domain"/>
    <property type="match status" value="1"/>
</dbReference>
<dbReference type="InterPro" id="IPR050952">
    <property type="entry name" value="TRIM-NHL_E3_ligases"/>
</dbReference>
<keyword evidence="1" id="KW-0732">Signal</keyword>
<dbReference type="PANTHER" id="PTHR24104">
    <property type="entry name" value="E3 UBIQUITIN-PROTEIN LIGASE NHLRC1-RELATED"/>
    <property type="match status" value="1"/>
</dbReference>
<reference evidence="2 3" key="1">
    <citation type="journal article" date="2017" name="Int. J. Syst. Evol. Microbiol.">
        <title>Arachidicoccus ginsenosidivorans sp. nov., with ginsenoside-converting activity isolated from ginseng cultivating soil.</title>
        <authorList>
            <person name="Siddiqi M.Z."/>
            <person name="Aslam Z."/>
            <person name="Im W.T."/>
        </authorList>
    </citation>
    <scope>NUCLEOTIDE SEQUENCE [LARGE SCALE GENOMIC DNA]</scope>
    <source>
        <strain evidence="2 3">Gsoil 809</strain>
    </source>
</reference>
<dbReference type="CDD" id="cd05819">
    <property type="entry name" value="NHL"/>
    <property type="match status" value="1"/>
</dbReference>
<proteinExistence type="predicted"/>
<dbReference type="KEGG" id="agi:FSB73_03300"/>
<dbReference type="EMBL" id="CP042434">
    <property type="protein sequence ID" value="QEC70848.1"/>
    <property type="molecule type" value="Genomic_DNA"/>
</dbReference>
<dbReference type="SUPFAM" id="SSF51126">
    <property type="entry name" value="Pectin lyase-like"/>
    <property type="match status" value="1"/>
</dbReference>
<dbReference type="AlphaFoldDB" id="A0A5B8VKR3"/>
<dbReference type="InterPro" id="IPR011042">
    <property type="entry name" value="6-blade_b-propeller_TolB-like"/>
</dbReference>
<dbReference type="SUPFAM" id="SSF101898">
    <property type="entry name" value="NHL repeat"/>
    <property type="match status" value="1"/>
</dbReference>
<organism evidence="2 3">
    <name type="scientific">Arachidicoccus ginsenosidivorans</name>
    <dbReference type="NCBI Taxonomy" id="496057"/>
    <lineage>
        <taxon>Bacteria</taxon>
        <taxon>Pseudomonadati</taxon>
        <taxon>Bacteroidota</taxon>
        <taxon>Chitinophagia</taxon>
        <taxon>Chitinophagales</taxon>
        <taxon>Chitinophagaceae</taxon>
        <taxon>Arachidicoccus</taxon>
    </lineage>
</organism>
<evidence type="ECO:0000313" key="3">
    <source>
        <dbReference type="Proteomes" id="UP000321291"/>
    </source>
</evidence>
<dbReference type="Proteomes" id="UP000321291">
    <property type="component" value="Chromosome"/>
</dbReference>
<dbReference type="RefSeq" id="WP_146780108.1">
    <property type="nucleotide sequence ID" value="NZ_CP042434.1"/>
</dbReference>
<dbReference type="PANTHER" id="PTHR24104:SF25">
    <property type="entry name" value="PROTEIN LIN-41"/>
    <property type="match status" value="1"/>
</dbReference>
<accession>A0A5B8VKR3</accession>
<feature type="signal peptide" evidence="1">
    <location>
        <begin position="1"/>
        <end position="26"/>
    </location>
</feature>
<sequence length="454" mass="47397">MKKFLLSTLLLTAAYLLKAQTSTLFATGFDHPYGLAFDASGILYVSNTNGNSVSKVDVSGAVTETYTGFIKPVGLAFEGEGNLYVATPSNNTVSKVNPSGTVTATYTGFNFPIGLAFDASGYLYVANEVTDIVNKLDAGGNIVATYTGFNRPVALSLDALGNLFVANYLGNTVNKVDVSGHITATYSGFKSPTGICLDGSGNLFIANYGDNSISMIPHGSVDGTPATAFMSGLPYAPSMLTYRANTLYVADGTASVYKITGGILQTRFYVKQDATGANNGQSWADAYTDLQAAINAAHSGDSLFVAATATPYQPASGTGFSMKEGVKIFGGFLGSETDFSQRNLASKPTLQGNGNSVITNINNGLTAAAVLDGFIITGGYANTSINGGHGGGGIYNLFVSPTYSHLVISGNRCNNVGAGSVLSMDHLYWTMSLLRIIQQQMAVEALTILMLLLL</sequence>
<feature type="chain" id="PRO_5022820721" description="SMP-30/Gluconolactonase/LRE-like region domain-containing protein" evidence="1">
    <location>
        <begin position="27"/>
        <end position="454"/>
    </location>
</feature>
<dbReference type="GO" id="GO:0008270">
    <property type="term" value="F:zinc ion binding"/>
    <property type="evidence" value="ECO:0007669"/>
    <property type="project" value="UniProtKB-KW"/>
</dbReference>
<dbReference type="InterPro" id="IPR011050">
    <property type="entry name" value="Pectin_lyase_fold/virulence"/>
</dbReference>
<name>A0A5B8VKR3_9BACT</name>
<keyword evidence="3" id="KW-1185">Reference proteome</keyword>